<protein>
    <submittedName>
        <fullName evidence="1">Tetratricopeptide repeat protein</fullName>
    </submittedName>
</protein>
<keyword evidence="2" id="KW-1185">Reference proteome</keyword>
<comment type="caution">
    <text evidence="1">The sequence shown here is derived from an EMBL/GenBank/DDBJ whole genome shotgun (WGS) entry which is preliminary data.</text>
</comment>
<name>A0AA41Q6Q0_9ACTN</name>
<dbReference type="Gene3D" id="1.25.40.10">
    <property type="entry name" value="Tetratricopeptide repeat domain"/>
    <property type="match status" value="1"/>
</dbReference>
<evidence type="ECO:0000313" key="1">
    <source>
        <dbReference type="EMBL" id="MCF2532593.1"/>
    </source>
</evidence>
<evidence type="ECO:0000313" key="2">
    <source>
        <dbReference type="Proteomes" id="UP001165378"/>
    </source>
</evidence>
<sequence length="70" mass="7633">MRHNLAHWTGESGDAGTARALLESLAADCTRILGAEHPDTENARRALDWWTWGPKAGARPQDPKKAKKAA</sequence>
<dbReference type="Proteomes" id="UP001165378">
    <property type="component" value="Unassembled WGS sequence"/>
</dbReference>
<dbReference type="EMBL" id="JAKFHA010000036">
    <property type="protein sequence ID" value="MCF2532593.1"/>
    <property type="molecule type" value="Genomic_DNA"/>
</dbReference>
<accession>A0AA41Q6Q0</accession>
<proteinExistence type="predicted"/>
<organism evidence="1 2">
    <name type="scientific">Yinghuangia soli</name>
    <dbReference type="NCBI Taxonomy" id="2908204"/>
    <lineage>
        <taxon>Bacteria</taxon>
        <taxon>Bacillati</taxon>
        <taxon>Actinomycetota</taxon>
        <taxon>Actinomycetes</taxon>
        <taxon>Kitasatosporales</taxon>
        <taxon>Streptomycetaceae</taxon>
        <taxon>Yinghuangia</taxon>
    </lineage>
</organism>
<dbReference type="InterPro" id="IPR011990">
    <property type="entry name" value="TPR-like_helical_dom_sf"/>
</dbReference>
<dbReference type="AlphaFoldDB" id="A0AA41Q6Q0"/>
<gene>
    <name evidence="1" type="ORF">LZ495_36025</name>
</gene>
<reference evidence="1" key="1">
    <citation type="submission" date="2022-01" db="EMBL/GenBank/DDBJ databases">
        <title>Genome-Based Taxonomic Classification of the Phylum Actinobacteria.</title>
        <authorList>
            <person name="Gao Y."/>
        </authorList>
    </citation>
    <scope>NUCLEOTIDE SEQUENCE</scope>
    <source>
        <strain evidence="1">KLBMP 8922</strain>
    </source>
</reference>